<reference evidence="2" key="1">
    <citation type="submission" date="2022-10" db="EMBL/GenBank/DDBJ databases">
        <title>Tapping the CABI collections for fungal endophytes: first genome assemblies for Collariella, Neodidymelliopsis, Ascochyta clinopodiicola, Didymella pomorum, Didymosphaeria variabile, Neocosmospora piperis and Neocucurbitaria cava.</title>
        <authorList>
            <person name="Hill R."/>
        </authorList>
    </citation>
    <scope>NUCLEOTIDE SEQUENCE</scope>
    <source>
        <strain evidence="2">IMI 356814</strain>
    </source>
</reference>
<name>A0A9W9CJG0_9PLEO</name>
<protein>
    <submittedName>
        <fullName evidence="2">Uncharacterized protein</fullName>
    </submittedName>
</protein>
<organism evidence="2 3">
    <name type="scientific">Neocucurbitaria cava</name>
    <dbReference type="NCBI Taxonomy" id="798079"/>
    <lineage>
        <taxon>Eukaryota</taxon>
        <taxon>Fungi</taxon>
        <taxon>Dikarya</taxon>
        <taxon>Ascomycota</taxon>
        <taxon>Pezizomycotina</taxon>
        <taxon>Dothideomycetes</taxon>
        <taxon>Pleosporomycetidae</taxon>
        <taxon>Pleosporales</taxon>
        <taxon>Pleosporineae</taxon>
        <taxon>Cucurbitariaceae</taxon>
        <taxon>Neocucurbitaria</taxon>
    </lineage>
</organism>
<gene>
    <name evidence="2" type="ORF">N0V83_008222</name>
</gene>
<feature type="compositionally biased region" description="Basic and acidic residues" evidence="1">
    <location>
        <begin position="250"/>
        <end position="259"/>
    </location>
</feature>
<accession>A0A9W9CJG0</accession>
<feature type="region of interest" description="Disordered" evidence="1">
    <location>
        <begin position="200"/>
        <end position="290"/>
    </location>
</feature>
<dbReference type="AlphaFoldDB" id="A0A9W9CJG0"/>
<dbReference type="OrthoDB" id="3798496at2759"/>
<evidence type="ECO:0000256" key="1">
    <source>
        <dbReference type="SAM" id="MobiDB-lite"/>
    </source>
</evidence>
<evidence type="ECO:0000313" key="2">
    <source>
        <dbReference type="EMBL" id="KAJ4365602.1"/>
    </source>
</evidence>
<comment type="caution">
    <text evidence="2">The sequence shown here is derived from an EMBL/GenBank/DDBJ whole genome shotgun (WGS) entry which is preliminary data.</text>
</comment>
<dbReference type="Proteomes" id="UP001140560">
    <property type="component" value="Unassembled WGS sequence"/>
</dbReference>
<dbReference type="EMBL" id="JAPEUY010000015">
    <property type="protein sequence ID" value="KAJ4365602.1"/>
    <property type="molecule type" value="Genomic_DNA"/>
</dbReference>
<sequence length="290" mass="31764">MFSLSNILSKLKAPAPDHWTSDPSNMAPSSLTTGWDEIAPEEAAGYYTDRILLLLGPSSVLYHILLVDIPPYSKLLTRVSHLPPAQRAIRLTTLDVNMIDFYIHPHSTASLAHAFSWNEVIKLFLAADVLQDETVQKTALAALKKKAATAQERKEDMYSREDYQLVKTHKETLGGASKLLQTLDGIAAAQAVHAQSEVRAVGSVSSPGHASAAQGERKRDSHVAGEYVDGEAREKRGAGGQMRQERRRGRVVDERDHPVRQPTVPPSVEALREGGGNDFVRPGHKGGKKR</sequence>
<proteinExistence type="predicted"/>
<evidence type="ECO:0000313" key="3">
    <source>
        <dbReference type="Proteomes" id="UP001140560"/>
    </source>
</evidence>
<keyword evidence="3" id="KW-1185">Reference proteome</keyword>